<accession>A0A090ZHB9</accession>
<dbReference type="OrthoDB" id="9769481at2"/>
<dbReference type="Gene3D" id="3.40.50.1820">
    <property type="entry name" value="alpha/beta hydrolase"/>
    <property type="match status" value="1"/>
</dbReference>
<dbReference type="Proteomes" id="UP000029278">
    <property type="component" value="Unassembled WGS sequence"/>
</dbReference>
<dbReference type="AlphaFoldDB" id="A0A090ZHB9"/>
<dbReference type="PATRIC" id="fig|44252.3.peg.1656"/>
<evidence type="ECO:0008006" key="4">
    <source>
        <dbReference type="Google" id="ProtNLM"/>
    </source>
</evidence>
<evidence type="ECO:0000256" key="1">
    <source>
        <dbReference type="SAM" id="Coils"/>
    </source>
</evidence>
<name>A0A090ZHB9_PAEMA</name>
<dbReference type="STRING" id="44252.DJ90_422"/>
<dbReference type="InterPro" id="IPR029058">
    <property type="entry name" value="AB_hydrolase_fold"/>
</dbReference>
<dbReference type="EMBL" id="JMQA01000020">
    <property type="protein sequence ID" value="KFN10032.1"/>
    <property type="molecule type" value="Genomic_DNA"/>
</dbReference>
<comment type="caution">
    <text evidence="2">The sequence shown here is derived from an EMBL/GenBank/DDBJ whole genome shotgun (WGS) entry which is preliminary data.</text>
</comment>
<keyword evidence="3" id="KW-1185">Reference proteome</keyword>
<gene>
    <name evidence="2" type="ORF">DJ90_422</name>
</gene>
<dbReference type="SUPFAM" id="SSF58113">
    <property type="entry name" value="Apolipoprotein A-I"/>
    <property type="match status" value="2"/>
</dbReference>
<protein>
    <recommendedName>
        <fullName evidence="4">DUF2974 domain-containing protein</fullName>
    </recommendedName>
</protein>
<proteinExistence type="predicted"/>
<sequence length="806" mass="89511">MAELSESQLILLDNLIYLKGVANSRDKTVGEIVDDLLNNNKLSLSKDPRTGKYPGSMSRDEWIGILKNIERDPQLKGLTVLHGDPGFVYDENGKIVQHKQTPLEVGARMATFVDLETDEAVVVFRGTSGDAEWHDNGTGGYLTDTEMQQRALAYIEQLPYNNITVTGHSKGGNKAQYVGILSDKVKRVVSLDGQGFSKDFIEKYKDLIEANKHKITSISASDDPVNSLLIPVAGTIKYIQTSDPDNPLDIFYYHKPNIVLNEKGELNDETEQGAVSKFLNDFTIYASTTMQEPFRSYVLDGLLALKESGQEGTPKESLTQSIISAVIALSHLDDFALSKVSDKYGNFAELVAAALGTAVFPYIFIDDLLHSVWKNLNDLKDYVVAKVKQFGDWLNDTMDAASKKFKEFGEHIGAAFLTFAQQIKNGWGAMVQGINNFFADLRQAGEAVMQKLNRFMDKFSQGVQNFCNWIAEGTRKAIEAAKNAWNSSVDKVKSWFGDVKESISNKVGELKDGIKHVAEMTREGFRKFIDASVTKAKEIGNWLVTKLDQARKTAIEIGAKVSAAFTAMADKLKAGWESVKTGMANLAGNIKETAVRVAEAMARFAQTLSRAVKSFCDKIVAAYKRMMEGLKQGWDNLVGNITTLFSKATNLIRQEVDEFKDNVNSAVSMARDKVTDLGKQTIKRIKGFTGKVVKGLSKISGGLLMVSVNRLTDLQTKFKRTDDDVVSTTSRIVNDAERIASNVSRAYSESNVQSQVRQLQRAIDDVRNRRNQVAAEMQRKIRSLAMARDQYVRIERMLKSNMGNLT</sequence>
<keyword evidence="1" id="KW-0175">Coiled coil</keyword>
<feature type="coiled-coil region" evidence="1">
    <location>
        <begin position="749"/>
        <end position="776"/>
    </location>
</feature>
<evidence type="ECO:0000313" key="2">
    <source>
        <dbReference type="EMBL" id="KFN10032.1"/>
    </source>
</evidence>
<dbReference type="Gene3D" id="1.20.120.20">
    <property type="entry name" value="Apolipoprotein"/>
    <property type="match status" value="2"/>
</dbReference>
<reference evidence="2 3" key="1">
    <citation type="submission" date="2014-04" db="EMBL/GenBank/DDBJ databases">
        <authorList>
            <person name="Bishop-Lilly K.A."/>
            <person name="Broomall S.M."/>
            <person name="Chain P.S."/>
            <person name="Chertkov O."/>
            <person name="Coyne S.R."/>
            <person name="Daligault H.E."/>
            <person name="Davenport K.W."/>
            <person name="Erkkila T."/>
            <person name="Frey K.G."/>
            <person name="Gibbons H.S."/>
            <person name="Gu W."/>
            <person name="Jaissle J."/>
            <person name="Johnson S.L."/>
            <person name="Koroleva G.I."/>
            <person name="Ladner J.T."/>
            <person name="Lo C.-C."/>
            <person name="Minogue T.D."/>
            <person name="Munk C."/>
            <person name="Palacios G.F."/>
            <person name="Redden C.L."/>
            <person name="Rosenzweig C.N."/>
            <person name="Scholz M.B."/>
            <person name="Teshima H."/>
            <person name="Xu Y."/>
        </authorList>
    </citation>
    <scope>NUCLEOTIDE SEQUENCE [LARGE SCALE GENOMIC DNA]</scope>
    <source>
        <strain evidence="2 3">8244</strain>
    </source>
</reference>
<dbReference type="Pfam" id="PF11187">
    <property type="entry name" value="Mbeg1-like"/>
    <property type="match status" value="1"/>
</dbReference>
<dbReference type="HOGENOM" id="CLU_349456_0_0_9"/>
<dbReference type="SUPFAM" id="SSF53474">
    <property type="entry name" value="alpha/beta-Hydrolases"/>
    <property type="match status" value="1"/>
</dbReference>
<evidence type="ECO:0000313" key="3">
    <source>
        <dbReference type="Proteomes" id="UP000029278"/>
    </source>
</evidence>
<dbReference type="InterPro" id="IPR024499">
    <property type="entry name" value="Mbeg1-like"/>
</dbReference>
<dbReference type="RefSeq" id="WP_051985340.1">
    <property type="nucleotide sequence ID" value="NZ_JAKOBR010000115.1"/>
</dbReference>
<dbReference type="GeneID" id="77012236"/>
<organism evidence="2 3">
    <name type="scientific">Paenibacillus macerans</name>
    <name type="common">Bacillus macerans</name>
    <dbReference type="NCBI Taxonomy" id="44252"/>
    <lineage>
        <taxon>Bacteria</taxon>
        <taxon>Bacillati</taxon>
        <taxon>Bacillota</taxon>
        <taxon>Bacilli</taxon>
        <taxon>Bacillales</taxon>
        <taxon>Paenibacillaceae</taxon>
        <taxon>Paenibacillus</taxon>
    </lineage>
</organism>